<dbReference type="SUPFAM" id="SSF110849">
    <property type="entry name" value="ParB/Sulfiredoxin"/>
    <property type="match status" value="1"/>
</dbReference>
<reference evidence="1 2" key="1">
    <citation type="submission" date="2016-11" db="EMBL/GenBank/DDBJ databases">
        <authorList>
            <person name="Jaros S."/>
            <person name="Januszkiewicz K."/>
            <person name="Wedrychowicz H."/>
        </authorList>
    </citation>
    <scope>NUCLEOTIDE SEQUENCE [LARGE SCALE GENOMIC DNA]</scope>
    <source>
        <strain evidence="1 2">DSM 15929</strain>
    </source>
</reference>
<keyword evidence="2" id="KW-1185">Reference proteome</keyword>
<name>A0A1M6KC10_9FIRM</name>
<evidence type="ECO:0000313" key="1">
    <source>
        <dbReference type="EMBL" id="SHJ56459.1"/>
    </source>
</evidence>
<gene>
    <name evidence="1" type="ORF">SAMN02745136_00397</name>
</gene>
<dbReference type="OrthoDB" id="1884491at2"/>
<dbReference type="InterPro" id="IPR036086">
    <property type="entry name" value="ParB/Sulfiredoxin_sf"/>
</dbReference>
<dbReference type="RefSeq" id="WP_073272399.1">
    <property type="nucleotide sequence ID" value="NZ_FRAC01000006.1"/>
</dbReference>
<dbReference type="Proteomes" id="UP000184386">
    <property type="component" value="Unassembled WGS sequence"/>
</dbReference>
<protein>
    <submittedName>
        <fullName evidence="1">Chromosome segregation protein Spo0J, contains ParB-like nuclease domain</fullName>
    </submittedName>
</protein>
<sequence length="424" mass="47673">MFHKTKVNSITLHKGNMPGFPSEHLLFSVENSTGNLRMVRFEQSKDEPPYEDFCSALMLNDTPLVRTQSSGCPTCESLLAAGYGLPEDSSEIANALKALCRPYTELDDALKGLQPILGLLYPGLYILSYSEYFPTDGDGRFFWEVPEELTAFGATAELYDSENYRVLPCFPCFLYPSQPAQKYDPERVDYYRESIRAGKKLPPVLAYYIYGYMSVLLDGHHRTCACALEGAKVPCLTLAQPDRIWRKGVPYIVWPDGSETAAAELLSPKQQKLFDHQVAGELIKPLQTAAEHPVKLPPSWSLEYADAAIRYPTCREAGCLALYPKIQLNEEGLLMLAYDDDYEEASTAASLLAYAARQPEIDAKGFAMKFTGLSTPEPLRRTAFEILDRIKDDPEIDELMIQVLVDCIRKDDPIYQIADRHWSS</sequence>
<evidence type="ECO:0000313" key="2">
    <source>
        <dbReference type="Proteomes" id="UP000184386"/>
    </source>
</evidence>
<dbReference type="CDD" id="cd16387">
    <property type="entry name" value="ParB_N_Srx"/>
    <property type="match status" value="1"/>
</dbReference>
<proteinExistence type="predicted"/>
<accession>A0A1M6KC10</accession>
<dbReference type="EMBL" id="FRAC01000006">
    <property type="protein sequence ID" value="SHJ56459.1"/>
    <property type="molecule type" value="Genomic_DNA"/>
</dbReference>
<organism evidence="1 2">
    <name type="scientific">Anaerocolumna jejuensis DSM 15929</name>
    <dbReference type="NCBI Taxonomy" id="1121322"/>
    <lineage>
        <taxon>Bacteria</taxon>
        <taxon>Bacillati</taxon>
        <taxon>Bacillota</taxon>
        <taxon>Clostridia</taxon>
        <taxon>Lachnospirales</taxon>
        <taxon>Lachnospiraceae</taxon>
        <taxon>Anaerocolumna</taxon>
    </lineage>
</organism>
<dbReference type="AlphaFoldDB" id="A0A1M6KC10"/>